<dbReference type="RefSeq" id="WP_050453108.1">
    <property type="nucleotide sequence ID" value="NZ_LFJJ01000037.1"/>
</dbReference>
<feature type="transmembrane region" description="Helical" evidence="5">
    <location>
        <begin position="29"/>
        <end position="49"/>
    </location>
</feature>
<dbReference type="AlphaFoldDB" id="A0A0L0ME26"/>
<comment type="caution">
    <text evidence="6">The sequence shown here is derived from an EMBL/GenBank/DDBJ whole genome shotgun (WGS) entry which is preliminary data.</text>
</comment>
<dbReference type="PATRIC" id="fig|242163.4.peg.4838"/>
<dbReference type="GO" id="GO:0030255">
    <property type="term" value="P:protein secretion by the type IV secretion system"/>
    <property type="evidence" value="ECO:0007669"/>
    <property type="project" value="InterPro"/>
</dbReference>
<evidence type="ECO:0000256" key="3">
    <source>
        <dbReference type="ARBA" id="ARBA00022989"/>
    </source>
</evidence>
<proteinExistence type="predicted"/>
<keyword evidence="3 5" id="KW-1133">Transmembrane helix</keyword>
<sequence length="328" mass="34371">MNITLFQNIFTHYQAAIDAFLNAGISRTISAFLPVATTCLGIYFILYAWAGIRGKVQDWGNDMVARTIKLVLILSIGFSVAGYGTYVLNPVLNLPNDLTTVVTGQTADSVAGPSILDQQLGKAMDMGNDAMSQGGITSSSGFSYYLAGIVFYLAGIIMTVYAAYLILLSKGMLTVLLAFGPIFVGCLIFDVTKRFFDAWLGLIVNYIFVNVFAVTIVSFTFVAFQQYLSAMTSESGLGGALGLLVIAIIDILIIMGVPHVASSLAGGSPVGTGFGNWVVSTATGGASRVLAGKLGQGAKWSGGKAGLGAKAAARAATSRFRMNSVKGL</sequence>
<evidence type="ECO:0000313" key="7">
    <source>
        <dbReference type="Proteomes" id="UP000036959"/>
    </source>
</evidence>
<feature type="transmembrane region" description="Helical" evidence="5">
    <location>
        <begin position="142"/>
        <end position="166"/>
    </location>
</feature>
<protein>
    <submittedName>
        <fullName evidence="6">Inner membrane protein of type IV secretion of T-DNA complex, VirB6</fullName>
    </submittedName>
</protein>
<keyword evidence="7" id="KW-1185">Reference proteome</keyword>
<keyword evidence="2 5" id="KW-0812">Transmembrane</keyword>
<comment type="subcellular location">
    <subcellularLocation>
        <location evidence="1">Membrane</location>
        <topology evidence="1">Multi-pass membrane protein</topology>
    </subcellularLocation>
</comment>
<dbReference type="Pfam" id="PF04610">
    <property type="entry name" value="TrbL"/>
    <property type="match status" value="1"/>
</dbReference>
<dbReference type="GO" id="GO:0016020">
    <property type="term" value="C:membrane"/>
    <property type="evidence" value="ECO:0007669"/>
    <property type="project" value="UniProtKB-SubCell"/>
</dbReference>
<evidence type="ECO:0000256" key="5">
    <source>
        <dbReference type="SAM" id="Phobius"/>
    </source>
</evidence>
<feature type="transmembrane region" description="Helical" evidence="5">
    <location>
        <begin position="173"/>
        <end position="192"/>
    </location>
</feature>
<feature type="transmembrane region" description="Helical" evidence="5">
    <location>
        <begin position="70"/>
        <end position="88"/>
    </location>
</feature>
<evidence type="ECO:0000256" key="1">
    <source>
        <dbReference type="ARBA" id="ARBA00004141"/>
    </source>
</evidence>
<gene>
    <name evidence="6" type="ORF">BVER_00833</name>
</gene>
<name>A0A0L0ME26_9BURK</name>
<evidence type="ECO:0000313" key="6">
    <source>
        <dbReference type="EMBL" id="KND60962.1"/>
    </source>
</evidence>
<feature type="transmembrane region" description="Helical" evidence="5">
    <location>
        <begin position="198"/>
        <end position="224"/>
    </location>
</feature>
<reference evidence="7" key="1">
    <citation type="submission" date="2015-06" db="EMBL/GenBank/DDBJ databases">
        <title>Comparative genomics of Burkholderia leaf nodule symbionts.</title>
        <authorList>
            <person name="Carlier A."/>
            <person name="Eberl L."/>
            <person name="Pinto-Carbo M."/>
        </authorList>
    </citation>
    <scope>NUCLEOTIDE SEQUENCE [LARGE SCALE GENOMIC DNA]</scope>
    <source>
        <strain evidence="7">UZHbot4</strain>
    </source>
</reference>
<dbReference type="InterPro" id="IPR007688">
    <property type="entry name" value="Conjugal_tfr_TrbL/VirB6"/>
</dbReference>
<evidence type="ECO:0000256" key="4">
    <source>
        <dbReference type="ARBA" id="ARBA00023136"/>
    </source>
</evidence>
<keyword evidence="4 5" id="KW-0472">Membrane</keyword>
<organism evidence="6 7">
    <name type="scientific">Candidatus Burkholderia verschuerenii</name>
    <dbReference type="NCBI Taxonomy" id="242163"/>
    <lineage>
        <taxon>Bacteria</taxon>
        <taxon>Pseudomonadati</taxon>
        <taxon>Pseudomonadota</taxon>
        <taxon>Betaproteobacteria</taxon>
        <taxon>Burkholderiales</taxon>
        <taxon>Burkholderiaceae</taxon>
        <taxon>Burkholderia</taxon>
    </lineage>
</organism>
<dbReference type="EMBL" id="LFJJ01000037">
    <property type="protein sequence ID" value="KND60962.1"/>
    <property type="molecule type" value="Genomic_DNA"/>
</dbReference>
<dbReference type="OrthoDB" id="9077370at2"/>
<accession>A0A0L0ME26</accession>
<dbReference type="Proteomes" id="UP000036959">
    <property type="component" value="Unassembled WGS sequence"/>
</dbReference>
<evidence type="ECO:0000256" key="2">
    <source>
        <dbReference type="ARBA" id="ARBA00022692"/>
    </source>
</evidence>
<feature type="transmembrane region" description="Helical" evidence="5">
    <location>
        <begin position="236"/>
        <end position="257"/>
    </location>
</feature>